<dbReference type="Proteomes" id="UP001604336">
    <property type="component" value="Unassembled WGS sequence"/>
</dbReference>
<evidence type="ECO:0000313" key="1">
    <source>
        <dbReference type="EMBL" id="KAL2485235.1"/>
    </source>
</evidence>
<organism evidence="1 2">
    <name type="scientific">Abeliophyllum distichum</name>
    <dbReference type="NCBI Taxonomy" id="126358"/>
    <lineage>
        <taxon>Eukaryota</taxon>
        <taxon>Viridiplantae</taxon>
        <taxon>Streptophyta</taxon>
        <taxon>Embryophyta</taxon>
        <taxon>Tracheophyta</taxon>
        <taxon>Spermatophyta</taxon>
        <taxon>Magnoliopsida</taxon>
        <taxon>eudicotyledons</taxon>
        <taxon>Gunneridae</taxon>
        <taxon>Pentapetalae</taxon>
        <taxon>asterids</taxon>
        <taxon>lamiids</taxon>
        <taxon>Lamiales</taxon>
        <taxon>Oleaceae</taxon>
        <taxon>Forsythieae</taxon>
        <taxon>Abeliophyllum</taxon>
    </lineage>
</organism>
<keyword evidence="2" id="KW-1185">Reference proteome</keyword>
<protein>
    <submittedName>
        <fullName evidence="1">Uncharacterized protein</fullName>
    </submittedName>
</protein>
<sequence>MTTRRLLLIVSDRIEVGCKKDFGHRIGDCTGFVSDFSKGSDDNLFVSNVLNVADIMGYEMIKRIRGWIRRRKHGSARFGSNFCCYGDNDSRMRRVDHGGGDSRVGSFGIGN</sequence>
<reference evidence="2" key="1">
    <citation type="submission" date="2024-07" db="EMBL/GenBank/DDBJ databases">
        <title>Two chromosome-level genome assemblies of Korean endemic species Abeliophyllum distichum and Forsythia ovata (Oleaceae).</title>
        <authorList>
            <person name="Jang H."/>
        </authorList>
    </citation>
    <scope>NUCLEOTIDE SEQUENCE [LARGE SCALE GENOMIC DNA]</scope>
</reference>
<accession>A0ABD1R9Y8</accession>
<dbReference type="AlphaFoldDB" id="A0ABD1R9Y8"/>
<gene>
    <name evidence="1" type="ORF">Adt_29991</name>
</gene>
<comment type="caution">
    <text evidence="1">The sequence shown here is derived from an EMBL/GenBank/DDBJ whole genome shotgun (WGS) entry which is preliminary data.</text>
</comment>
<dbReference type="EMBL" id="JBFOLK010000009">
    <property type="protein sequence ID" value="KAL2485235.1"/>
    <property type="molecule type" value="Genomic_DNA"/>
</dbReference>
<proteinExistence type="predicted"/>
<name>A0ABD1R9Y8_9LAMI</name>
<evidence type="ECO:0000313" key="2">
    <source>
        <dbReference type="Proteomes" id="UP001604336"/>
    </source>
</evidence>